<dbReference type="AlphaFoldDB" id="A0A067LXN6"/>
<evidence type="ECO:0000256" key="1">
    <source>
        <dbReference type="SAM" id="Phobius"/>
    </source>
</evidence>
<dbReference type="InParanoid" id="A0A067LXN6"/>
<reference evidence="3" key="1">
    <citation type="journal article" date="2014" name="Proc. Natl. Acad. Sci. U.S.A.">
        <title>Extensive sampling of basidiomycete genomes demonstrates inadequacy of the white-rot/brown-rot paradigm for wood decay fungi.</title>
        <authorList>
            <person name="Riley R."/>
            <person name="Salamov A.A."/>
            <person name="Brown D.W."/>
            <person name="Nagy L.G."/>
            <person name="Floudas D."/>
            <person name="Held B.W."/>
            <person name="Levasseur A."/>
            <person name="Lombard V."/>
            <person name="Morin E."/>
            <person name="Otillar R."/>
            <person name="Lindquist E.A."/>
            <person name="Sun H."/>
            <person name="LaButti K.M."/>
            <person name="Schmutz J."/>
            <person name="Jabbour D."/>
            <person name="Luo H."/>
            <person name="Baker S.E."/>
            <person name="Pisabarro A.G."/>
            <person name="Walton J.D."/>
            <person name="Blanchette R.A."/>
            <person name="Henrissat B."/>
            <person name="Martin F."/>
            <person name="Cullen D."/>
            <person name="Hibbett D.S."/>
            <person name="Grigoriev I.V."/>
        </authorList>
    </citation>
    <scope>NUCLEOTIDE SEQUENCE [LARGE SCALE GENOMIC DNA]</scope>
    <source>
        <strain evidence="3">FD-172 SS1</strain>
    </source>
</reference>
<gene>
    <name evidence="2" type="ORF">BOTBODRAFT_38311</name>
</gene>
<keyword evidence="1" id="KW-0812">Transmembrane</keyword>
<protein>
    <submittedName>
        <fullName evidence="2">Uncharacterized protein</fullName>
    </submittedName>
</protein>
<keyword evidence="1" id="KW-1133">Transmembrane helix</keyword>
<dbReference type="Proteomes" id="UP000027195">
    <property type="component" value="Unassembled WGS sequence"/>
</dbReference>
<keyword evidence="1" id="KW-0472">Membrane</keyword>
<dbReference type="HOGENOM" id="CLU_186255_0_0_1"/>
<feature type="transmembrane region" description="Helical" evidence="1">
    <location>
        <begin position="12"/>
        <end position="41"/>
    </location>
</feature>
<dbReference type="EMBL" id="KL198097">
    <property type="protein sequence ID" value="KDQ07969.1"/>
    <property type="molecule type" value="Genomic_DNA"/>
</dbReference>
<organism evidence="2 3">
    <name type="scientific">Botryobasidium botryosum (strain FD-172 SS1)</name>
    <dbReference type="NCBI Taxonomy" id="930990"/>
    <lineage>
        <taxon>Eukaryota</taxon>
        <taxon>Fungi</taxon>
        <taxon>Dikarya</taxon>
        <taxon>Basidiomycota</taxon>
        <taxon>Agaricomycotina</taxon>
        <taxon>Agaricomycetes</taxon>
        <taxon>Cantharellales</taxon>
        <taxon>Botryobasidiaceae</taxon>
        <taxon>Botryobasidium</taxon>
    </lineage>
</organism>
<accession>A0A067LXN6</accession>
<keyword evidence="3" id="KW-1185">Reference proteome</keyword>
<evidence type="ECO:0000313" key="2">
    <source>
        <dbReference type="EMBL" id="KDQ07969.1"/>
    </source>
</evidence>
<proteinExistence type="predicted"/>
<name>A0A067LXN6_BOTB1</name>
<evidence type="ECO:0000313" key="3">
    <source>
        <dbReference type="Proteomes" id="UP000027195"/>
    </source>
</evidence>
<sequence length="60" mass="6040">MGSIFSAIGSAINSVISAIASVIMSIIGGITSVLVTIWNFITCGCCSGGARGRRGARTAY</sequence>